<reference evidence="2" key="1">
    <citation type="journal article" date="2017" name="Nat. Ecol. Evol.">
        <title>Genome expansion and lineage-specific genetic innovations in the forest pathogenic fungi Armillaria.</title>
        <authorList>
            <person name="Sipos G."/>
            <person name="Prasanna A.N."/>
            <person name="Walter M.C."/>
            <person name="O'Connor E."/>
            <person name="Balint B."/>
            <person name="Krizsan K."/>
            <person name="Kiss B."/>
            <person name="Hess J."/>
            <person name="Varga T."/>
            <person name="Slot J."/>
            <person name="Riley R."/>
            <person name="Boka B."/>
            <person name="Rigling D."/>
            <person name="Barry K."/>
            <person name="Lee J."/>
            <person name="Mihaltcheva S."/>
            <person name="LaButti K."/>
            <person name="Lipzen A."/>
            <person name="Waldron R."/>
            <person name="Moloney N.M."/>
            <person name="Sperisen C."/>
            <person name="Kredics L."/>
            <person name="Vagvoelgyi C."/>
            <person name="Patrignani A."/>
            <person name="Fitzpatrick D."/>
            <person name="Nagy I."/>
            <person name="Doyle S."/>
            <person name="Anderson J.B."/>
            <person name="Grigoriev I.V."/>
            <person name="Gueldener U."/>
            <person name="Muensterkoetter M."/>
            <person name="Nagy L.G."/>
        </authorList>
    </citation>
    <scope>NUCLEOTIDE SEQUENCE [LARGE SCALE GENOMIC DNA]</scope>
    <source>
        <strain evidence="2">28-4</strain>
    </source>
</reference>
<protein>
    <recommendedName>
        <fullName evidence="3">Heterokaryon incompatibility domain-containing protein</fullName>
    </recommendedName>
</protein>
<accession>A0A2H3BJU2</accession>
<sequence length="757" mass="87116">MYYIYPAVSLEGISNRLLSEDVREGSAAPLLLDSANEKAAIYTFNERQPSWEQRDYFGGLRIRDVLACTTGMRELMLVDNPPCRTTGRVQYNLHISPHRLEQYSFERTSSKGHGKFAPKNYSKFAFDSHQADLETFALHIYSCTETKGFSSAVSDQNTNIIIGVLFVKSIGSMDVKRNIGDVEDLYRYLVFWRDRVTLSAFTETGQAELSIEVPKQRSYTGPRPAIPCSLADTPCATLGVRGVLDKLNAILRTSHTFDEVMFGLWKFLIGKLGHYQNQDQDQLSLVSILEDFIERNYDFGTAYALLRPAWNTKNSGNIQDKLCRREEEDREWRQRALKGNRIVDPKLTPRRVWDLYSNRVVPSWIADKKPTPISHAWVDEKDCVDVWTPINQKEWPVPIPKDADLNLIRIEMLNLGAEYAWLDVLCLRQKEEGGLREDLRMEEWRLDVPTIGRVYDSAYKKVVVYLSGLGRPLRLKDGDLDSNRYWFRRAWTLQEVGYQRIIAGDTPDGPMHAQQIDGGNYETALLTRFHEELHSVKRGTNHIFAVLADMQKRVSTNPVDRVAGLAFPLRSYMIPAYYESGTLEDAWTALVNAMSFRMRAHFLFTYPGVGLGCKKWRPTWDQVMKQPLPKDVDILSVYVHHDDRTDEDRFEGHCIEKGHVRGFNAGSADGRDRCGELVVEAANRIVHTFKIRVTHQFLIPEDMYTLLGDDLYRFWAIGRRMPYQRFEKVSVIMMDNLNEAHRLKDLSLAARSRNVLV</sequence>
<name>A0A2H3BJU2_9AGAR</name>
<evidence type="ECO:0000313" key="1">
    <source>
        <dbReference type="EMBL" id="PBK64837.1"/>
    </source>
</evidence>
<dbReference type="Proteomes" id="UP000218334">
    <property type="component" value="Unassembled WGS sequence"/>
</dbReference>
<gene>
    <name evidence="1" type="ORF">ARMSODRAFT_978797</name>
</gene>
<dbReference type="AlphaFoldDB" id="A0A2H3BJU2"/>
<evidence type="ECO:0008006" key="3">
    <source>
        <dbReference type="Google" id="ProtNLM"/>
    </source>
</evidence>
<organism evidence="1 2">
    <name type="scientific">Armillaria solidipes</name>
    <dbReference type="NCBI Taxonomy" id="1076256"/>
    <lineage>
        <taxon>Eukaryota</taxon>
        <taxon>Fungi</taxon>
        <taxon>Dikarya</taxon>
        <taxon>Basidiomycota</taxon>
        <taxon>Agaricomycotina</taxon>
        <taxon>Agaricomycetes</taxon>
        <taxon>Agaricomycetidae</taxon>
        <taxon>Agaricales</taxon>
        <taxon>Marasmiineae</taxon>
        <taxon>Physalacriaceae</taxon>
        <taxon>Armillaria</taxon>
    </lineage>
</organism>
<evidence type="ECO:0000313" key="2">
    <source>
        <dbReference type="Proteomes" id="UP000218334"/>
    </source>
</evidence>
<keyword evidence="2" id="KW-1185">Reference proteome</keyword>
<proteinExistence type="predicted"/>
<dbReference type="EMBL" id="KZ293449">
    <property type="protein sequence ID" value="PBK64837.1"/>
    <property type="molecule type" value="Genomic_DNA"/>
</dbReference>